<evidence type="ECO:0000259" key="9">
    <source>
        <dbReference type="SMART" id="SM01071"/>
    </source>
</evidence>
<reference evidence="10 11" key="1">
    <citation type="submission" date="2016-04" db="EMBL/GenBank/DDBJ databases">
        <title>Evolutionary innovation and constraint leading to complex multicellularity in the Ascomycota.</title>
        <authorList>
            <person name="Cisse O."/>
            <person name="Nguyen A."/>
            <person name="Hewitt D.A."/>
            <person name="Jedd G."/>
            <person name="Stajich J.E."/>
        </authorList>
    </citation>
    <scope>NUCLEOTIDE SEQUENCE [LARGE SCALE GENOMIC DNA]</scope>
    <source>
        <strain evidence="10 11">DAH-3</strain>
    </source>
</reference>
<comment type="subcellular location">
    <subcellularLocation>
        <location evidence="1">Cytoplasm</location>
    </subcellularLocation>
</comment>
<feature type="compositionally biased region" description="Polar residues" evidence="6">
    <location>
        <begin position="21"/>
        <end position="31"/>
    </location>
</feature>
<dbReference type="GO" id="GO:0019901">
    <property type="term" value="F:protein kinase binding"/>
    <property type="evidence" value="ECO:0007669"/>
    <property type="project" value="InterPro"/>
</dbReference>
<evidence type="ECO:0000256" key="5">
    <source>
        <dbReference type="ARBA" id="ARBA00031396"/>
    </source>
</evidence>
<dbReference type="Gene3D" id="1.20.58.610">
    <property type="entry name" value="Cdc37, Hsp90 binding domain"/>
    <property type="match status" value="1"/>
</dbReference>
<dbReference type="AlphaFoldDB" id="A0A1U7LS18"/>
<evidence type="ECO:0000313" key="10">
    <source>
        <dbReference type="EMBL" id="OLL25418.1"/>
    </source>
</evidence>
<dbReference type="InterPro" id="IPR013874">
    <property type="entry name" value="Cdc37_Hsp90-bd"/>
</dbReference>
<dbReference type="InterPro" id="IPR013855">
    <property type="entry name" value="Cdc37_N_dom"/>
</dbReference>
<evidence type="ECO:0000256" key="2">
    <source>
        <dbReference type="ARBA" id="ARBA00006222"/>
    </source>
</evidence>
<keyword evidence="11" id="KW-1185">Reference proteome</keyword>
<feature type="region of interest" description="Disordered" evidence="6">
    <location>
        <begin position="464"/>
        <end position="490"/>
    </location>
</feature>
<protein>
    <recommendedName>
        <fullName evidence="5">Hsp90 chaperone protein kinase-targeting subunit</fullName>
    </recommendedName>
</protein>
<dbReference type="GO" id="GO:0005634">
    <property type="term" value="C:nucleus"/>
    <property type="evidence" value="ECO:0007669"/>
    <property type="project" value="EnsemblFungi"/>
</dbReference>
<evidence type="ECO:0000259" key="7">
    <source>
        <dbReference type="SMART" id="SM01069"/>
    </source>
</evidence>
<dbReference type="SMART" id="SM01069">
    <property type="entry name" value="CDC37_C"/>
    <property type="match status" value="1"/>
</dbReference>
<dbReference type="InterPro" id="IPR013873">
    <property type="entry name" value="Cdc37_C"/>
</dbReference>
<feature type="domain" description="Cdc37 Hsp90 binding" evidence="8">
    <location>
        <begin position="184"/>
        <end position="362"/>
    </location>
</feature>
<gene>
    <name evidence="10" type="ORF">NEOLI_000514</name>
</gene>
<dbReference type="GO" id="GO:0051082">
    <property type="term" value="F:unfolded protein binding"/>
    <property type="evidence" value="ECO:0007669"/>
    <property type="project" value="TreeGrafter"/>
</dbReference>
<dbReference type="PANTHER" id="PTHR12800">
    <property type="entry name" value="CDC37-RELATED"/>
    <property type="match status" value="1"/>
</dbReference>
<keyword evidence="4" id="KW-0143">Chaperone</keyword>
<evidence type="ECO:0000256" key="4">
    <source>
        <dbReference type="ARBA" id="ARBA00023186"/>
    </source>
</evidence>
<accession>A0A1U7LS18</accession>
<dbReference type="Pfam" id="PF03234">
    <property type="entry name" value="CDC37_N"/>
    <property type="match status" value="1"/>
</dbReference>
<dbReference type="OMA" id="NYSKWDQ"/>
<keyword evidence="3" id="KW-0963">Cytoplasm</keyword>
<feature type="compositionally biased region" description="Acidic residues" evidence="6">
    <location>
        <begin position="228"/>
        <end position="240"/>
    </location>
</feature>
<dbReference type="GO" id="GO:0050821">
    <property type="term" value="P:protein stabilization"/>
    <property type="evidence" value="ECO:0007669"/>
    <property type="project" value="TreeGrafter"/>
</dbReference>
<dbReference type="SMART" id="SM01070">
    <property type="entry name" value="CDC37_M"/>
    <property type="match status" value="1"/>
</dbReference>
<proteinExistence type="inferred from homology"/>
<dbReference type="InterPro" id="IPR004918">
    <property type="entry name" value="Cdc37"/>
</dbReference>
<dbReference type="GO" id="GO:0005737">
    <property type="term" value="C:cytoplasm"/>
    <property type="evidence" value="ECO:0007669"/>
    <property type="project" value="UniProtKB-SubCell"/>
</dbReference>
<dbReference type="Pfam" id="PF08565">
    <property type="entry name" value="CDC37_M"/>
    <property type="match status" value="1"/>
</dbReference>
<dbReference type="InterPro" id="IPR038189">
    <property type="entry name" value="Cdc37_Hsp90-bd_sf"/>
</dbReference>
<feature type="compositionally biased region" description="Basic and acidic residues" evidence="6">
    <location>
        <begin position="473"/>
        <end position="482"/>
    </location>
</feature>
<dbReference type="OrthoDB" id="440202at2759"/>
<dbReference type="PANTHER" id="PTHR12800:SF4">
    <property type="entry name" value="HSP90 CO-CHAPERONE CDC37"/>
    <property type="match status" value="1"/>
</dbReference>
<dbReference type="EMBL" id="LXFE01000411">
    <property type="protein sequence ID" value="OLL25418.1"/>
    <property type="molecule type" value="Genomic_DNA"/>
</dbReference>
<comment type="caution">
    <text evidence="10">The sequence shown here is derived from an EMBL/GenBank/DDBJ whole genome shotgun (WGS) entry which is preliminary data.</text>
</comment>
<dbReference type="Proteomes" id="UP000186594">
    <property type="component" value="Unassembled WGS sequence"/>
</dbReference>
<name>A0A1U7LS18_NEOID</name>
<dbReference type="Pfam" id="PF08564">
    <property type="entry name" value="CDC37_C"/>
    <property type="match status" value="1"/>
</dbReference>
<feature type="domain" description="Cdc37 C-terminal" evidence="7">
    <location>
        <begin position="381"/>
        <end position="486"/>
    </location>
</feature>
<dbReference type="SUPFAM" id="SSF101391">
    <property type="entry name" value="Hsp90 co-chaperone CDC37"/>
    <property type="match status" value="1"/>
</dbReference>
<sequence>MDNFGYSKWDHLELSDDRHVSSQFQPDSQAHPNVDKKSFIRWKQRDIHEKRAERKRRREHLHKESDMNEQLLAYINRLINQLKNMREARPEEVVADVIHGLPKEPVEANVPSYAHLMDSLFGQVKEAVKTKNEDGDKTELYIKEIKSHVERLETRQTEISAELGTMAVEDSKKITSDDLTVMVNKGNTKPALSKPTEKKSVKTVEVLNPEVPAKNGQLKNTSSGTQVDSEDELEEQEETSIEPSEAAKQFGMLKLGDFAEAKRFLASHPELFEDEVESDGLLIEAFRAEMKGHCEYARQCVDRAQLLSFCRKLGPDGVNLFFQKITTPGHQALKVFVNDVNSTYARIKERAAVIAAEPDEGPAGVEQIQLQAVDPNTHISILVPRENSDVPAERESRTIFECFPPSLQRALQTGELGEVNKVLGKMNVDEAEEIVEKLSRGGMLSIEEGILDATQEGFELPDHLRPKQQQVSKNRDKPEKQEVIAVDDVD</sequence>
<organism evidence="10 11">
    <name type="scientific">Neolecta irregularis (strain DAH-3)</name>
    <dbReference type="NCBI Taxonomy" id="1198029"/>
    <lineage>
        <taxon>Eukaryota</taxon>
        <taxon>Fungi</taxon>
        <taxon>Dikarya</taxon>
        <taxon>Ascomycota</taxon>
        <taxon>Taphrinomycotina</taxon>
        <taxon>Neolectales</taxon>
        <taxon>Neolectaceae</taxon>
        <taxon>Neolecta</taxon>
    </lineage>
</organism>
<feature type="domain" description="Cdc37 N-terminal" evidence="9">
    <location>
        <begin position="6"/>
        <end position="180"/>
    </location>
</feature>
<dbReference type="GO" id="GO:0006457">
    <property type="term" value="P:protein folding"/>
    <property type="evidence" value="ECO:0007669"/>
    <property type="project" value="EnsemblFungi"/>
</dbReference>
<evidence type="ECO:0000313" key="11">
    <source>
        <dbReference type="Proteomes" id="UP000186594"/>
    </source>
</evidence>
<evidence type="ECO:0000256" key="1">
    <source>
        <dbReference type="ARBA" id="ARBA00004496"/>
    </source>
</evidence>
<dbReference type="GO" id="GO:0051087">
    <property type="term" value="F:protein-folding chaperone binding"/>
    <property type="evidence" value="ECO:0007669"/>
    <property type="project" value="TreeGrafter"/>
</dbReference>
<dbReference type="SMART" id="SM01071">
    <property type="entry name" value="CDC37_N"/>
    <property type="match status" value="1"/>
</dbReference>
<dbReference type="GO" id="GO:0031072">
    <property type="term" value="F:heat shock protein binding"/>
    <property type="evidence" value="ECO:0007669"/>
    <property type="project" value="EnsemblFungi"/>
</dbReference>
<dbReference type="STRING" id="1198029.A0A1U7LS18"/>
<evidence type="ECO:0000256" key="6">
    <source>
        <dbReference type="SAM" id="MobiDB-lite"/>
    </source>
</evidence>
<feature type="compositionally biased region" description="Polar residues" evidence="6">
    <location>
        <begin position="217"/>
        <end position="227"/>
    </location>
</feature>
<feature type="region of interest" description="Disordered" evidence="6">
    <location>
        <begin position="209"/>
        <end position="243"/>
    </location>
</feature>
<evidence type="ECO:0000256" key="3">
    <source>
        <dbReference type="ARBA" id="ARBA00022490"/>
    </source>
</evidence>
<feature type="region of interest" description="Disordered" evidence="6">
    <location>
        <begin position="20"/>
        <end position="39"/>
    </location>
</feature>
<comment type="similarity">
    <text evidence="2">Belongs to the CDC37 family.</text>
</comment>
<evidence type="ECO:0000259" key="8">
    <source>
        <dbReference type="SMART" id="SM01070"/>
    </source>
</evidence>